<evidence type="ECO:0000313" key="4">
    <source>
        <dbReference type="Proteomes" id="UP001139409"/>
    </source>
</evidence>
<comment type="caution">
    <text evidence="2">The sequence shown here is derived from an EMBL/GenBank/DDBJ whole genome shotgun (WGS) entry which is preliminary data.</text>
</comment>
<gene>
    <name evidence="1" type="ORF">LDX50_11635</name>
    <name evidence="2" type="ORF">LDX50_17605</name>
    <name evidence="3" type="ORF">LDX50_23325</name>
</gene>
<dbReference type="EMBL" id="JAIXNE010000004">
    <property type="protein sequence ID" value="MCA6077827.1"/>
    <property type="molecule type" value="Genomic_DNA"/>
</dbReference>
<dbReference type="RefSeq" id="WP_225698622.1">
    <property type="nucleotide sequence ID" value="NZ_JAIXNE010000002.1"/>
</dbReference>
<dbReference type="EMBL" id="JAIXNE010000002">
    <property type="protein sequence ID" value="MCA6075522.1"/>
    <property type="molecule type" value="Genomic_DNA"/>
</dbReference>
<evidence type="ECO:0000313" key="1">
    <source>
        <dbReference type="EMBL" id="MCA6075522.1"/>
    </source>
</evidence>
<dbReference type="EMBL" id="JAIXNE010000003">
    <property type="protein sequence ID" value="MCA6076699.1"/>
    <property type="molecule type" value="Genomic_DNA"/>
</dbReference>
<name>A0A9X1KZ52_9BACT</name>
<proteinExistence type="predicted"/>
<keyword evidence="4" id="KW-1185">Reference proteome</keyword>
<dbReference type="AlphaFoldDB" id="A0A9X1KZ52"/>
<accession>A0A9X1KZ52</accession>
<dbReference type="Proteomes" id="UP001139409">
    <property type="component" value="Unassembled WGS sequence"/>
</dbReference>
<reference evidence="2" key="1">
    <citation type="submission" date="2021-09" db="EMBL/GenBank/DDBJ databases">
        <title>Fulvivirga sp. isolated from coastal sediment.</title>
        <authorList>
            <person name="Yu H."/>
        </authorList>
    </citation>
    <scope>NUCLEOTIDE SEQUENCE</scope>
    <source>
        <strain evidence="2">1062</strain>
    </source>
</reference>
<evidence type="ECO:0000313" key="3">
    <source>
        <dbReference type="EMBL" id="MCA6077827.1"/>
    </source>
</evidence>
<sequence length="139" mass="16241">MAKAYHFNCRQCSFSYTGPLGHKHASRDQVISVICPSCQVVEARRLNWTQIPPEAKYISDNLEEIVMNPEISQLQKTEHHKMESMIRAVDKNIEWHDYSLYAEDVFKCWSCEEEMFVWDTAVCPCCGDKLQREFGIDMD</sequence>
<protein>
    <submittedName>
        <fullName evidence="2">Uncharacterized protein</fullName>
    </submittedName>
</protein>
<evidence type="ECO:0000313" key="2">
    <source>
        <dbReference type="EMBL" id="MCA6076699.1"/>
    </source>
</evidence>
<organism evidence="2 4">
    <name type="scientific">Fulvivirga sedimenti</name>
    <dbReference type="NCBI Taxonomy" id="2879465"/>
    <lineage>
        <taxon>Bacteria</taxon>
        <taxon>Pseudomonadati</taxon>
        <taxon>Bacteroidota</taxon>
        <taxon>Cytophagia</taxon>
        <taxon>Cytophagales</taxon>
        <taxon>Fulvivirgaceae</taxon>
        <taxon>Fulvivirga</taxon>
    </lineage>
</organism>